<reference evidence="4" key="1">
    <citation type="submission" date="2016-11" db="UniProtKB">
        <authorList>
            <consortium name="WormBaseParasite"/>
        </authorList>
    </citation>
    <scope>IDENTIFICATION</scope>
</reference>
<keyword evidence="2" id="KW-1133">Transmembrane helix</keyword>
<feature type="compositionally biased region" description="Polar residues" evidence="1">
    <location>
        <begin position="180"/>
        <end position="190"/>
    </location>
</feature>
<evidence type="ECO:0000256" key="1">
    <source>
        <dbReference type="SAM" id="MobiDB-lite"/>
    </source>
</evidence>
<feature type="transmembrane region" description="Helical" evidence="2">
    <location>
        <begin position="231"/>
        <end position="252"/>
    </location>
</feature>
<feature type="region of interest" description="Disordered" evidence="1">
    <location>
        <begin position="1"/>
        <end position="22"/>
    </location>
</feature>
<keyword evidence="2" id="KW-0472">Membrane</keyword>
<keyword evidence="3" id="KW-1185">Reference proteome</keyword>
<evidence type="ECO:0000313" key="4">
    <source>
        <dbReference type="WBParaSite" id="MhA1_Contig1957.frz3.gene11"/>
    </source>
</evidence>
<dbReference type="AlphaFoldDB" id="A0A1I8BDX7"/>
<name>A0A1I8BDX7_MELHA</name>
<keyword evidence="2" id="KW-0812">Transmembrane</keyword>
<sequence length="263" mass="29741">MDNFASTSSTKPSKTPSTETTKTAVSTSIRTVLSENTSIFFKQYGSQFAKLRLSLLNVSNSILHFKFKKSSGTKLVIEPQASGIIGKRSETFITLTWDISAHESVTPDGWHYVKMVLFLAIDGKFEDLDNCSLTRVVGYLPTNPRKFDENAEADVLVVDVPNKANSIRQQLSRREPSPARKTSTSRQTIVPRQASRANTLKSTTSVRTVSSELRHLERTLSKLELLERQQFSRWLLLYFLLIILAGLLFYIYRVETGQIMVRN</sequence>
<protein>
    <submittedName>
        <fullName evidence="4">Major sperm protein</fullName>
    </submittedName>
</protein>
<feature type="region of interest" description="Disordered" evidence="1">
    <location>
        <begin position="167"/>
        <end position="190"/>
    </location>
</feature>
<evidence type="ECO:0000313" key="3">
    <source>
        <dbReference type="Proteomes" id="UP000095281"/>
    </source>
</evidence>
<evidence type="ECO:0000256" key="2">
    <source>
        <dbReference type="SAM" id="Phobius"/>
    </source>
</evidence>
<organism evidence="3 4">
    <name type="scientific">Meloidogyne hapla</name>
    <name type="common">Root-knot nematode worm</name>
    <dbReference type="NCBI Taxonomy" id="6305"/>
    <lineage>
        <taxon>Eukaryota</taxon>
        <taxon>Metazoa</taxon>
        <taxon>Ecdysozoa</taxon>
        <taxon>Nematoda</taxon>
        <taxon>Chromadorea</taxon>
        <taxon>Rhabditida</taxon>
        <taxon>Tylenchina</taxon>
        <taxon>Tylenchomorpha</taxon>
        <taxon>Tylenchoidea</taxon>
        <taxon>Meloidogynidae</taxon>
        <taxon>Meloidogyninae</taxon>
        <taxon>Meloidogyne</taxon>
    </lineage>
</organism>
<proteinExistence type="predicted"/>
<dbReference type="Proteomes" id="UP000095281">
    <property type="component" value="Unplaced"/>
</dbReference>
<dbReference type="WBParaSite" id="MhA1_Contig1957.frz3.gene11">
    <property type="protein sequence ID" value="MhA1_Contig1957.frz3.gene11"/>
    <property type="gene ID" value="MhA1_Contig1957.frz3.gene11"/>
</dbReference>
<accession>A0A1I8BDX7</accession>